<feature type="compositionally biased region" description="Polar residues" evidence="1">
    <location>
        <begin position="61"/>
        <end position="71"/>
    </location>
</feature>
<evidence type="ECO:0000313" key="3">
    <source>
        <dbReference type="EMBL" id="KAJ6841032.1"/>
    </source>
</evidence>
<dbReference type="Proteomes" id="UP001140949">
    <property type="component" value="Unassembled WGS sequence"/>
</dbReference>
<proteinExistence type="predicted"/>
<organism evidence="2 4">
    <name type="scientific">Iris pallida</name>
    <name type="common">Sweet iris</name>
    <dbReference type="NCBI Taxonomy" id="29817"/>
    <lineage>
        <taxon>Eukaryota</taxon>
        <taxon>Viridiplantae</taxon>
        <taxon>Streptophyta</taxon>
        <taxon>Embryophyta</taxon>
        <taxon>Tracheophyta</taxon>
        <taxon>Spermatophyta</taxon>
        <taxon>Magnoliopsida</taxon>
        <taxon>Liliopsida</taxon>
        <taxon>Asparagales</taxon>
        <taxon>Iridaceae</taxon>
        <taxon>Iridoideae</taxon>
        <taxon>Irideae</taxon>
        <taxon>Iris</taxon>
    </lineage>
</organism>
<evidence type="ECO:0000313" key="2">
    <source>
        <dbReference type="EMBL" id="KAJ6832917.1"/>
    </source>
</evidence>
<keyword evidence="4" id="KW-1185">Reference proteome</keyword>
<reference evidence="2" key="2">
    <citation type="submission" date="2023-04" db="EMBL/GenBank/DDBJ databases">
        <authorList>
            <person name="Bruccoleri R.E."/>
            <person name="Oakeley E.J."/>
            <person name="Faust A.-M."/>
            <person name="Dessus-Babus S."/>
            <person name="Altorfer M."/>
            <person name="Burckhardt D."/>
            <person name="Oertli M."/>
            <person name="Naumann U."/>
            <person name="Petersen F."/>
            <person name="Wong J."/>
        </authorList>
    </citation>
    <scope>NUCLEOTIDE SEQUENCE</scope>
    <source>
        <strain evidence="2">GSM-AAB239-AS_SAM_17_03QT</strain>
        <tissue evidence="2">Leaf</tissue>
    </source>
</reference>
<dbReference type="AlphaFoldDB" id="A0AAX6GX75"/>
<protein>
    <submittedName>
        <fullName evidence="2">Extensin</fullName>
    </submittedName>
</protein>
<comment type="caution">
    <text evidence="2">The sequence shown here is derived from an EMBL/GenBank/DDBJ whole genome shotgun (WGS) entry which is preliminary data.</text>
</comment>
<feature type="compositionally biased region" description="Basic residues" evidence="1">
    <location>
        <begin position="130"/>
        <end position="145"/>
    </location>
</feature>
<evidence type="ECO:0000313" key="4">
    <source>
        <dbReference type="Proteomes" id="UP001140949"/>
    </source>
</evidence>
<feature type="compositionally biased region" description="Basic residues" evidence="1">
    <location>
        <begin position="175"/>
        <end position="186"/>
    </location>
</feature>
<reference evidence="2" key="1">
    <citation type="journal article" date="2023" name="GigaByte">
        <title>Genome assembly of the bearded iris, Iris pallida Lam.</title>
        <authorList>
            <person name="Bruccoleri R.E."/>
            <person name="Oakeley E.J."/>
            <person name="Faust A.M.E."/>
            <person name="Altorfer M."/>
            <person name="Dessus-Babus S."/>
            <person name="Burckhardt D."/>
            <person name="Oertli M."/>
            <person name="Naumann U."/>
            <person name="Petersen F."/>
            <person name="Wong J."/>
        </authorList>
    </citation>
    <scope>NUCLEOTIDE SEQUENCE</scope>
    <source>
        <strain evidence="2">GSM-AAB239-AS_SAM_17_03QT</strain>
    </source>
</reference>
<accession>A0AAX6GX75</accession>
<evidence type="ECO:0000256" key="1">
    <source>
        <dbReference type="SAM" id="MobiDB-lite"/>
    </source>
</evidence>
<dbReference type="EMBL" id="JANAVB010008926">
    <property type="protein sequence ID" value="KAJ6841032.1"/>
    <property type="molecule type" value="Genomic_DNA"/>
</dbReference>
<gene>
    <name evidence="3" type="ORF">M6B38_308750</name>
    <name evidence="2" type="ORF">M6B38_342280</name>
</gene>
<feature type="compositionally biased region" description="Pro residues" evidence="1">
    <location>
        <begin position="106"/>
        <end position="118"/>
    </location>
</feature>
<dbReference type="EMBL" id="JANAVB010015600">
    <property type="protein sequence ID" value="KAJ6832917.1"/>
    <property type="molecule type" value="Genomic_DNA"/>
</dbReference>
<name>A0AAX6GX75_IRIPA</name>
<feature type="region of interest" description="Disordered" evidence="1">
    <location>
        <begin position="37"/>
        <end position="145"/>
    </location>
</feature>
<feature type="compositionally biased region" description="Low complexity" evidence="1">
    <location>
        <begin position="46"/>
        <end position="60"/>
    </location>
</feature>
<sequence>MRIVSVSSPFSIHLPLFLHIQIWNPCLTTLDTNPYRVGHSRQRRNPIPASSAPTPSIPTTYRTVPNTTASKSCRHYLLTSPDRPLSRPGRTQPPPPAGHNQLLPPSLVPWPTPPPLPSPSAKTTPVTNCHQRRHQPHPYSHHRPKPVNPLTLVATHARPGPPHNIATATIYNPNHHQHQKRRKIPT</sequence>
<feature type="region of interest" description="Disordered" evidence="1">
    <location>
        <begin position="162"/>
        <end position="186"/>
    </location>
</feature>